<evidence type="ECO:0008006" key="3">
    <source>
        <dbReference type="Google" id="ProtNLM"/>
    </source>
</evidence>
<evidence type="ECO:0000313" key="1">
    <source>
        <dbReference type="EMBL" id="EAF3075349.1"/>
    </source>
</evidence>
<comment type="caution">
    <text evidence="1">The sequence shown here is derived from an EMBL/GenBank/DDBJ whole genome shotgun (WGS) entry which is preliminary data.</text>
</comment>
<protein>
    <recommendedName>
        <fullName evidence="3">Apea-like HEPN domain-containing protein</fullName>
    </recommendedName>
</protein>
<dbReference type="EMBL" id="AAAWLI010000004">
    <property type="protein sequence ID" value="EAF3075349.1"/>
    <property type="molecule type" value="Genomic_DNA"/>
</dbReference>
<evidence type="ECO:0000313" key="2">
    <source>
        <dbReference type="Proteomes" id="UP000724783"/>
    </source>
</evidence>
<proteinExistence type="predicted"/>
<reference evidence="1" key="1">
    <citation type="submission" date="2018-06" db="EMBL/GenBank/DDBJ databases">
        <authorList>
            <consortium name="GenomeTrakr: Next Generation Sequencing Network for Food Pathogen Tracability"/>
        </authorList>
    </citation>
    <scope>NUCLEOTIDE SEQUENCE</scope>
    <source>
        <strain evidence="1">2009L-1297/TB0440</strain>
    </source>
</reference>
<gene>
    <name evidence="1" type="ORF">CS106_13000</name>
</gene>
<dbReference type="AlphaFoldDB" id="A0A9P2DRL0"/>
<name>A0A9P2DRL0_LISMN</name>
<organism evidence="1 2">
    <name type="scientific">Listeria monocytogenes serotype 1/2a</name>
    <dbReference type="NCBI Taxonomy" id="1906951"/>
    <lineage>
        <taxon>Bacteria</taxon>
        <taxon>Bacillati</taxon>
        <taxon>Bacillota</taxon>
        <taxon>Bacilli</taxon>
        <taxon>Bacillales</taxon>
        <taxon>Listeriaceae</taxon>
        <taxon>Listeria</taxon>
    </lineage>
</organism>
<dbReference type="Proteomes" id="UP000724783">
    <property type="component" value="Unassembled WGS sequence"/>
</dbReference>
<accession>A0A9P2DRL0</accession>
<sequence length="307" mass="35379">MNIFRVETVLEKEISTDYFSSVINVEGQFVLDRVEFSNKGIISYFSFNKSEKHPIAKINDIHQKMINYAVGILDLEMYTNKDNYDLKIFNWEDGEWKEVLLKLSVSPTSIGFEMKVNDAQAKLFIEYLMNKNKIPLGLILLKRSKTINDSKSKFISIVTACEVGVKECYSKKSPDLGLYLEDTQSPPLVKLLGRLFHQIFGERFPKELRTELGKMVELRNKIVHKSERSPNHEELYLGYLTVLRTLNFLNKVSNNGFYNQYYDEDVSMESTGSSGTKQIKMSKKLEQAIKNGEIKLAFGFISESIIE</sequence>